<name>T1KPC8_TETUR</name>
<dbReference type="Proteomes" id="UP000015104">
    <property type="component" value="Unassembled WGS sequence"/>
</dbReference>
<dbReference type="EC" id="2.7.-.-" evidence="4"/>
<evidence type="ECO:0000313" key="6">
    <source>
        <dbReference type="Proteomes" id="UP000015104"/>
    </source>
</evidence>
<dbReference type="PANTHER" id="PTHR12400:SF26">
    <property type="entry name" value="KINASE"/>
    <property type="match status" value="1"/>
</dbReference>
<dbReference type="GO" id="GO:0046854">
    <property type="term" value="P:phosphatidylinositol phosphate biosynthetic process"/>
    <property type="evidence" value="ECO:0007669"/>
    <property type="project" value="TreeGrafter"/>
</dbReference>
<evidence type="ECO:0000256" key="4">
    <source>
        <dbReference type="RuleBase" id="RU363090"/>
    </source>
</evidence>
<comment type="similarity">
    <text evidence="1 4">Belongs to the inositol phosphokinase (IPK) family.</text>
</comment>
<dbReference type="InterPro" id="IPR038286">
    <property type="entry name" value="IPK_sf"/>
</dbReference>
<sequence>MKLFHHSTPNEHPHQKDKTAVFPYQLDTSIAPSTKGKSDKLVDCWLNMAPTILISPTNQDDGNNFVSNDISESVNPLSPNKSNLSSDNTLMIINTDTNNINNNNNNNINSFNKTRKTNWIQLSGHENTFAFGSPGILYKKCKSDGNEALAYKSLMEEATMKPFVPNFYGCLTVNGSCCIAIDNLLYHFDNPYIMDIKMGSRTFLEDEVSNGEPRADLYEKMIKLDPSALSEAEKQVKAITKLKYMQLREQLSSSSTLGFRIEAFKVSKSTMFYEPSLATKKLIFTQKLSLTETGGSPDMPSIILCMRYLSFSMV</sequence>
<dbReference type="GO" id="GO:0032958">
    <property type="term" value="P:inositol phosphate biosynthetic process"/>
    <property type="evidence" value="ECO:0007669"/>
    <property type="project" value="InterPro"/>
</dbReference>
<dbReference type="PANTHER" id="PTHR12400">
    <property type="entry name" value="INOSITOL POLYPHOSPHATE KINASE"/>
    <property type="match status" value="1"/>
</dbReference>
<dbReference type="STRING" id="32264.T1KPC8"/>
<dbReference type="SUPFAM" id="SSF56104">
    <property type="entry name" value="SAICAR synthase-like"/>
    <property type="match status" value="1"/>
</dbReference>
<organism evidence="5 6">
    <name type="scientific">Tetranychus urticae</name>
    <name type="common">Two-spotted spider mite</name>
    <dbReference type="NCBI Taxonomy" id="32264"/>
    <lineage>
        <taxon>Eukaryota</taxon>
        <taxon>Metazoa</taxon>
        <taxon>Ecdysozoa</taxon>
        <taxon>Arthropoda</taxon>
        <taxon>Chelicerata</taxon>
        <taxon>Arachnida</taxon>
        <taxon>Acari</taxon>
        <taxon>Acariformes</taxon>
        <taxon>Trombidiformes</taxon>
        <taxon>Prostigmata</taxon>
        <taxon>Eleutherengona</taxon>
        <taxon>Raphignathae</taxon>
        <taxon>Tetranychoidea</taxon>
        <taxon>Tetranychidae</taxon>
        <taxon>Tetranychus</taxon>
    </lineage>
</organism>
<proteinExistence type="inferred from homology"/>
<dbReference type="EnsemblMetazoa" id="tetur176g00020.1">
    <property type="protein sequence ID" value="tetur176g00020.1"/>
    <property type="gene ID" value="tetur176g00020"/>
</dbReference>
<dbReference type="Gene3D" id="3.30.470.160">
    <property type="entry name" value="Inositol polyphosphate kinase"/>
    <property type="match status" value="1"/>
</dbReference>
<dbReference type="AlphaFoldDB" id="T1KPC8"/>
<evidence type="ECO:0000256" key="1">
    <source>
        <dbReference type="ARBA" id="ARBA00007374"/>
    </source>
</evidence>
<keyword evidence="2 4" id="KW-0808">Transferase</keyword>
<dbReference type="InterPro" id="IPR005522">
    <property type="entry name" value="IPK"/>
</dbReference>
<dbReference type="Pfam" id="PF03770">
    <property type="entry name" value="IPK"/>
    <property type="match status" value="1"/>
</dbReference>
<keyword evidence="6" id="KW-1185">Reference proteome</keyword>
<dbReference type="GO" id="GO:0005737">
    <property type="term" value="C:cytoplasm"/>
    <property type="evidence" value="ECO:0007669"/>
    <property type="project" value="TreeGrafter"/>
</dbReference>
<evidence type="ECO:0000256" key="2">
    <source>
        <dbReference type="ARBA" id="ARBA00022679"/>
    </source>
</evidence>
<dbReference type="GO" id="GO:0000828">
    <property type="term" value="F:inositol hexakisphosphate kinase activity"/>
    <property type="evidence" value="ECO:0007669"/>
    <property type="project" value="TreeGrafter"/>
</dbReference>
<dbReference type="HOGENOM" id="CLU_967494_0_0_1"/>
<dbReference type="EMBL" id="CAEY01000306">
    <property type="status" value="NOT_ANNOTATED_CDS"/>
    <property type="molecule type" value="Genomic_DNA"/>
</dbReference>
<keyword evidence="3 4" id="KW-0418">Kinase</keyword>
<dbReference type="eggNOG" id="KOG1621">
    <property type="taxonomic scope" value="Eukaryota"/>
</dbReference>
<evidence type="ECO:0000313" key="5">
    <source>
        <dbReference type="EnsemblMetazoa" id="tetur176g00020.1"/>
    </source>
</evidence>
<reference evidence="6" key="1">
    <citation type="submission" date="2011-08" db="EMBL/GenBank/DDBJ databases">
        <authorList>
            <person name="Rombauts S."/>
        </authorList>
    </citation>
    <scope>NUCLEOTIDE SEQUENCE</scope>
    <source>
        <strain evidence="6">London</strain>
    </source>
</reference>
<accession>T1KPC8</accession>
<protein>
    <recommendedName>
        <fullName evidence="4">Kinase</fullName>
        <ecNumber evidence="4">2.7.-.-</ecNumber>
    </recommendedName>
</protein>
<reference evidence="5" key="2">
    <citation type="submission" date="2015-06" db="UniProtKB">
        <authorList>
            <consortium name="EnsemblMetazoa"/>
        </authorList>
    </citation>
    <scope>IDENTIFICATION</scope>
</reference>
<dbReference type="GO" id="GO:0005634">
    <property type="term" value="C:nucleus"/>
    <property type="evidence" value="ECO:0007669"/>
    <property type="project" value="TreeGrafter"/>
</dbReference>
<evidence type="ECO:0000256" key="3">
    <source>
        <dbReference type="ARBA" id="ARBA00022777"/>
    </source>
</evidence>